<evidence type="ECO:0000313" key="3">
    <source>
        <dbReference type="EMBL" id="TWT65917.1"/>
    </source>
</evidence>
<keyword evidence="4" id="KW-1185">Reference proteome</keyword>
<evidence type="ECO:0000256" key="1">
    <source>
        <dbReference type="SAM" id="Phobius"/>
    </source>
</evidence>
<protein>
    <submittedName>
        <fullName evidence="3">VanZ like family protein</fullName>
    </submittedName>
</protein>
<proteinExistence type="predicted"/>
<dbReference type="Pfam" id="PF04892">
    <property type="entry name" value="VanZ"/>
    <property type="match status" value="1"/>
</dbReference>
<feature type="transmembrane region" description="Helical" evidence="1">
    <location>
        <begin position="20"/>
        <end position="39"/>
    </location>
</feature>
<dbReference type="OrthoDB" id="288647at2"/>
<reference evidence="3 4" key="1">
    <citation type="submission" date="2019-02" db="EMBL/GenBank/DDBJ databases">
        <title>Deep-cultivation of Planctomycetes and their phenomic and genomic characterization uncovers novel biology.</title>
        <authorList>
            <person name="Wiegand S."/>
            <person name="Jogler M."/>
            <person name="Boedeker C."/>
            <person name="Pinto D."/>
            <person name="Vollmers J."/>
            <person name="Rivas-Marin E."/>
            <person name="Kohn T."/>
            <person name="Peeters S.H."/>
            <person name="Heuer A."/>
            <person name="Rast P."/>
            <person name="Oberbeckmann S."/>
            <person name="Bunk B."/>
            <person name="Jeske O."/>
            <person name="Meyerdierks A."/>
            <person name="Storesund J.E."/>
            <person name="Kallscheuer N."/>
            <person name="Luecker S."/>
            <person name="Lage O.M."/>
            <person name="Pohl T."/>
            <person name="Merkel B.J."/>
            <person name="Hornburger P."/>
            <person name="Mueller R.-W."/>
            <person name="Bruemmer F."/>
            <person name="Labrenz M."/>
            <person name="Spormann A.M."/>
            <person name="Op Den Camp H."/>
            <person name="Overmann J."/>
            <person name="Amann R."/>
            <person name="Jetten M.S.M."/>
            <person name="Mascher T."/>
            <person name="Medema M.H."/>
            <person name="Devos D.P."/>
            <person name="Kaster A.-K."/>
            <person name="Ovreas L."/>
            <person name="Rohde M."/>
            <person name="Galperin M.Y."/>
            <person name="Jogler C."/>
        </authorList>
    </citation>
    <scope>NUCLEOTIDE SEQUENCE [LARGE SCALE GENOMIC DNA]</scope>
    <source>
        <strain evidence="3 4">Pla123a</strain>
    </source>
</reference>
<feature type="transmembrane region" description="Helical" evidence="1">
    <location>
        <begin position="51"/>
        <end position="68"/>
    </location>
</feature>
<feature type="transmembrane region" description="Helical" evidence="1">
    <location>
        <begin position="74"/>
        <end position="93"/>
    </location>
</feature>
<dbReference type="Proteomes" id="UP000318478">
    <property type="component" value="Unassembled WGS sequence"/>
</dbReference>
<dbReference type="EMBL" id="SJPO01000018">
    <property type="protein sequence ID" value="TWT65917.1"/>
    <property type="molecule type" value="Genomic_DNA"/>
</dbReference>
<sequence length="133" mass="14421">MPPRSTLRNTLHAIDRRSQWLLPVYLVVLVFATHYPADVLPSESIIGIDKVVHVLAYGVLGLLIAMRLPQSSAIKTVLLTTAIAFGIGLLDEITQPYFNRMCDPLDLLADLVGAAIGSAVWLNIRSGACPVTD</sequence>
<dbReference type="RefSeq" id="WP_146591772.1">
    <property type="nucleotide sequence ID" value="NZ_SJPO01000018.1"/>
</dbReference>
<name>A0A5C5XRT9_9BACT</name>
<evidence type="ECO:0000259" key="2">
    <source>
        <dbReference type="Pfam" id="PF04892"/>
    </source>
</evidence>
<dbReference type="AlphaFoldDB" id="A0A5C5XRT9"/>
<accession>A0A5C5XRT9</accession>
<comment type="caution">
    <text evidence="3">The sequence shown here is derived from an EMBL/GenBank/DDBJ whole genome shotgun (WGS) entry which is preliminary data.</text>
</comment>
<dbReference type="PANTHER" id="PTHR28008:SF1">
    <property type="entry name" value="DOMAIN PROTEIN, PUTATIVE (AFU_ORTHOLOGUE AFUA_3G10980)-RELATED"/>
    <property type="match status" value="1"/>
</dbReference>
<keyword evidence="1" id="KW-1133">Transmembrane helix</keyword>
<keyword evidence="1" id="KW-0472">Membrane</keyword>
<gene>
    <name evidence="3" type="ORF">Pla123a_48280</name>
</gene>
<organism evidence="3 4">
    <name type="scientific">Posidoniimonas polymericola</name>
    <dbReference type="NCBI Taxonomy" id="2528002"/>
    <lineage>
        <taxon>Bacteria</taxon>
        <taxon>Pseudomonadati</taxon>
        <taxon>Planctomycetota</taxon>
        <taxon>Planctomycetia</taxon>
        <taxon>Pirellulales</taxon>
        <taxon>Lacipirellulaceae</taxon>
        <taxon>Posidoniimonas</taxon>
    </lineage>
</organism>
<feature type="transmembrane region" description="Helical" evidence="1">
    <location>
        <begin position="105"/>
        <end position="124"/>
    </location>
</feature>
<dbReference type="InterPro" id="IPR006976">
    <property type="entry name" value="VanZ-like"/>
</dbReference>
<keyword evidence="1" id="KW-0812">Transmembrane</keyword>
<dbReference type="NCBIfam" id="NF037970">
    <property type="entry name" value="vanZ_1"/>
    <property type="match status" value="1"/>
</dbReference>
<dbReference type="PANTHER" id="PTHR28008">
    <property type="entry name" value="DOMAIN PROTEIN, PUTATIVE (AFU_ORTHOLOGUE AFUA_3G10980)-RELATED"/>
    <property type="match status" value="1"/>
</dbReference>
<feature type="domain" description="VanZ-like" evidence="2">
    <location>
        <begin position="27"/>
        <end position="122"/>
    </location>
</feature>
<evidence type="ECO:0000313" key="4">
    <source>
        <dbReference type="Proteomes" id="UP000318478"/>
    </source>
</evidence>